<dbReference type="HAMAP" id="MF_00252">
    <property type="entry name" value="Lys_tRNA_synth_class2"/>
    <property type="match status" value="1"/>
</dbReference>
<evidence type="ECO:0000256" key="6">
    <source>
        <dbReference type="ARBA" id="ARBA00048573"/>
    </source>
</evidence>
<dbReference type="InterPro" id="IPR002313">
    <property type="entry name" value="Lys-tRNA-ligase_II"/>
</dbReference>
<feature type="binding site" evidence="7">
    <location>
        <position position="404"/>
    </location>
    <ligand>
        <name>Mg(2+)</name>
        <dbReference type="ChEBI" id="CHEBI:18420"/>
        <label>1</label>
    </ligand>
</feature>
<name>A0A1G2G552_9BACT</name>
<evidence type="ECO:0000313" key="11">
    <source>
        <dbReference type="Proteomes" id="UP000176576"/>
    </source>
</evidence>
<dbReference type="GO" id="GO:0004824">
    <property type="term" value="F:lysine-tRNA ligase activity"/>
    <property type="evidence" value="ECO:0007669"/>
    <property type="project" value="UniProtKB-UniRule"/>
</dbReference>
<comment type="subcellular location">
    <subcellularLocation>
        <location evidence="7">Cytoplasm</location>
    </subcellularLocation>
</comment>
<comment type="caution">
    <text evidence="7">Lacks conserved residue(s) required for the propagation of feature annotation.</text>
</comment>
<evidence type="ECO:0000256" key="5">
    <source>
        <dbReference type="ARBA" id="ARBA00023146"/>
    </source>
</evidence>
<keyword evidence="7" id="KW-0963">Cytoplasm</keyword>
<dbReference type="EMBL" id="MHNN01000025">
    <property type="protein sequence ID" value="OGZ45041.1"/>
    <property type="molecule type" value="Genomic_DNA"/>
</dbReference>
<dbReference type="InterPro" id="IPR004364">
    <property type="entry name" value="Aa-tRNA-synt_II"/>
</dbReference>
<dbReference type="Pfam" id="PF01336">
    <property type="entry name" value="tRNA_anti-codon"/>
    <property type="match status" value="1"/>
</dbReference>
<organism evidence="10 11">
    <name type="scientific">Candidatus Ryanbacteria bacterium RIFCSPHIGHO2_02_FULL_45_13b</name>
    <dbReference type="NCBI Taxonomy" id="1802117"/>
    <lineage>
        <taxon>Bacteria</taxon>
        <taxon>Candidatus Ryaniibacteriota</taxon>
    </lineage>
</organism>
<protein>
    <recommendedName>
        <fullName evidence="7">Lysine--tRNA ligase</fullName>
        <ecNumber evidence="7">6.1.1.6</ecNumber>
    </recommendedName>
    <alternativeName>
        <fullName evidence="7">Lysyl-tRNA synthetase</fullName>
        <shortName evidence="7">LysRS</shortName>
    </alternativeName>
</protein>
<dbReference type="Gene3D" id="3.30.930.10">
    <property type="entry name" value="Bira Bifunctional Protein, Domain 2"/>
    <property type="match status" value="1"/>
</dbReference>
<evidence type="ECO:0000256" key="4">
    <source>
        <dbReference type="ARBA" id="ARBA00022840"/>
    </source>
</evidence>
<dbReference type="InterPro" id="IPR004365">
    <property type="entry name" value="NA-bd_OB_tRNA"/>
</dbReference>
<sequence length="484" mass="56484">MSLEEIRRTRLHKIELLRENGMDPYPSDAKRTHVIQDVCADFSSLEHSGQSVSIVGRVRAIRSHGGSTFLDIEDGTGKLQGYLKEDTLGKDSYDFFNSVVDMGDIIELSGTLFVTKKEERTLKIVEWRMLTKSLLPLPEKWHGLEDVEERLRRRYLDLIMDQNVRELFVKKSIFWQETRAFLLKEGGLEVETPVLEKIPGGADAEPFKTHLNALDIDLYLRIAPELNLKRLIVGGYDRVFEIGRIFRNEGIDREHLQDYTQMEMYWSYIDYRQLMQIVERLVMHVIEKTLGSLTHTYQDRIIDWSLPWKQIDYYDIFHEYTGLRLADISEKELKTYARDNDINTQQHVGRGRLIDIIFKKKVRPNLWEPGFLILPPVDIEPLAKRWAHDPSRVERFQIVAGGSELGKGFSELNDPSDQRERFREQTELGKAGDTEAQRMDEGFVEALEYGMPPTAGFAYSERLFSFLMDRPIRETVFFPLMRPK</sequence>
<dbReference type="SUPFAM" id="SSF55681">
    <property type="entry name" value="Class II aaRS and biotin synthetases"/>
    <property type="match status" value="1"/>
</dbReference>
<evidence type="ECO:0000313" key="10">
    <source>
        <dbReference type="EMBL" id="OGZ45041.1"/>
    </source>
</evidence>
<dbReference type="STRING" id="1802117.A3J54_03290"/>
<dbReference type="InterPro" id="IPR044136">
    <property type="entry name" value="Lys-tRNA-ligase_II_N"/>
</dbReference>
<comment type="cofactor">
    <cofactor evidence="7 8">
        <name>Mg(2+)</name>
        <dbReference type="ChEBI" id="CHEBI:18420"/>
    </cofactor>
    <text evidence="7 8">Binds 3 Mg(2+) ions per subunit.</text>
</comment>
<keyword evidence="4 7" id="KW-0067">ATP-binding</keyword>
<dbReference type="GO" id="GO:0000049">
    <property type="term" value="F:tRNA binding"/>
    <property type="evidence" value="ECO:0007669"/>
    <property type="project" value="TreeGrafter"/>
</dbReference>
<dbReference type="PROSITE" id="PS50862">
    <property type="entry name" value="AA_TRNA_LIGASE_II"/>
    <property type="match status" value="1"/>
</dbReference>
<keyword evidence="7" id="KW-0648">Protein biosynthesis</keyword>
<evidence type="ECO:0000259" key="9">
    <source>
        <dbReference type="PROSITE" id="PS50862"/>
    </source>
</evidence>
<dbReference type="GO" id="GO:0005829">
    <property type="term" value="C:cytosol"/>
    <property type="evidence" value="ECO:0007669"/>
    <property type="project" value="TreeGrafter"/>
</dbReference>
<evidence type="ECO:0000256" key="1">
    <source>
        <dbReference type="ARBA" id="ARBA00022598"/>
    </source>
</evidence>
<dbReference type="EC" id="6.1.1.6" evidence="7"/>
<dbReference type="InterPro" id="IPR006195">
    <property type="entry name" value="aa-tRNA-synth_II"/>
</dbReference>
<dbReference type="Proteomes" id="UP000176576">
    <property type="component" value="Unassembled WGS sequence"/>
</dbReference>
<keyword evidence="7 8" id="KW-0460">Magnesium</keyword>
<feature type="binding site" evidence="7">
    <location>
        <position position="404"/>
    </location>
    <ligand>
        <name>Mg(2+)</name>
        <dbReference type="ChEBI" id="CHEBI:18420"/>
        <label>2</label>
    </ligand>
</feature>
<dbReference type="InterPro" id="IPR012340">
    <property type="entry name" value="NA-bd_OB-fold"/>
</dbReference>
<dbReference type="PANTHER" id="PTHR42918">
    <property type="entry name" value="LYSYL-TRNA SYNTHETASE"/>
    <property type="match status" value="1"/>
</dbReference>
<reference evidence="10 11" key="1">
    <citation type="journal article" date="2016" name="Nat. Commun.">
        <title>Thousands of microbial genomes shed light on interconnected biogeochemical processes in an aquifer system.</title>
        <authorList>
            <person name="Anantharaman K."/>
            <person name="Brown C.T."/>
            <person name="Hug L.A."/>
            <person name="Sharon I."/>
            <person name="Castelle C.J."/>
            <person name="Probst A.J."/>
            <person name="Thomas B.C."/>
            <person name="Singh A."/>
            <person name="Wilkins M.J."/>
            <person name="Karaoz U."/>
            <person name="Brodie E.L."/>
            <person name="Williams K.H."/>
            <person name="Hubbard S.S."/>
            <person name="Banfield J.F."/>
        </authorList>
    </citation>
    <scope>NUCLEOTIDE SEQUENCE [LARGE SCALE GENOMIC DNA]</scope>
</reference>
<dbReference type="CDD" id="cd04322">
    <property type="entry name" value="LysRS_N"/>
    <property type="match status" value="1"/>
</dbReference>
<dbReference type="GO" id="GO:0000287">
    <property type="term" value="F:magnesium ion binding"/>
    <property type="evidence" value="ECO:0007669"/>
    <property type="project" value="UniProtKB-UniRule"/>
</dbReference>
<dbReference type="InterPro" id="IPR045864">
    <property type="entry name" value="aa-tRNA-synth_II/BPL/LPL"/>
</dbReference>
<comment type="subunit">
    <text evidence="7">Homodimer.</text>
</comment>
<keyword evidence="1 7" id="KW-0436">Ligase</keyword>
<dbReference type="Pfam" id="PF00152">
    <property type="entry name" value="tRNA-synt_2"/>
    <property type="match status" value="1"/>
</dbReference>
<accession>A0A1G2G552</accession>
<comment type="similarity">
    <text evidence="7">Belongs to the class-II aminoacyl-tRNA synthetase family.</text>
</comment>
<dbReference type="NCBIfam" id="NF001756">
    <property type="entry name" value="PRK00484.1"/>
    <property type="match status" value="1"/>
</dbReference>
<keyword evidence="3 7" id="KW-0547">Nucleotide-binding</keyword>
<comment type="catalytic activity">
    <reaction evidence="6 7 8">
        <text>tRNA(Lys) + L-lysine + ATP = L-lysyl-tRNA(Lys) + AMP + diphosphate</text>
        <dbReference type="Rhea" id="RHEA:20792"/>
        <dbReference type="Rhea" id="RHEA-COMP:9696"/>
        <dbReference type="Rhea" id="RHEA-COMP:9697"/>
        <dbReference type="ChEBI" id="CHEBI:30616"/>
        <dbReference type="ChEBI" id="CHEBI:32551"/>
        <dbReference type="ChEBI" id="CHEBI:33019"/>
        <dbReference type="ChEBI" id="CHEBI:78442"/>
        <dbReference type="ChEBI" id="CHEBI:78529"/>
        <dbReference type="ChEBI" id="CHEBI:456215"/>
        <dbReference type="EC" id="6.1.1.6"/>
    </reaction>
</comment>
<dbReference type="Gene3D" id="2.40.50.140">
    <property type="entry name" value="Nucleic acid-binding proteins"/>
    <property type="match status" value="1"/>
</dbReference>
<gene>
    <name evidence="7" type="primary">lysS</name>
    <name evidence="10" type="ORF">A3J54_03290</name>
</gene>
<evidence type="ECO:0000256" key="7">
    <source>
        <dbReference type="HAMAP-Rule" id="MF_00252"/>
    </source>
</evidence>
<keyword evidence="5 7" id="KW-0030">Aminoacyl-tRNA synthetase</keyword>
<evidence type="ECO:0000256" key="2">
    <source>
        <dbReference type="ARBA" id="ARBA00022723"/>
    </source>
</evidence>
<proteinExistence type="inferred from homology"/>
<dbReference type="InterPro" id="IPR018149">
    <property type="entry name" value="Lys-tRNA-synth_II_C"/>
</dbReference>
<evidence type="ECO:0000256" key="3">
    <source>
        <dbReference type="ARBA" id="ARBA00022741"/>
    </source>
</evidence>
<keyword evidence="2 7" id="KW-0479">Metal-binding</keyword>
<dbReference type="SUPFAM" id="SSF50249">
    <property type="entry name" value="Nucleic acid-binding proteins"/>
    <property type="match status" value="1"/>
</dbReference>
<feature type="domain" description="Aminoacyl-transfer RNA synthetases class-II family profile" evidence="9">
    <location>
        <begin position="179"/>
        <end position="483"/>
    </location>
</feature>
<dbReference type="NCBIfam" id="TIGR00499">
    <property type="entry name" value="lysS_bact"/>
    <property type="match status" value="1"/>
</dbReference>
<dbReference type="PANTHER" id="PTHR42918:SF15">
    <property type="entry name" value="LYSINE--TRNA LIGASE, CHLOROPLASTIC_MITOCHONDRIAL"/>
    <property type="match status" value="1"/>
</dbReference>
<dbReference type="AlphaFoldDB" id="A0A1G2G552"/>
<dbReference type="GO" id="GO:0006430">
    <property type="term" value="P:lysyl-tRNA aminoacylation"/>
    <property type="evidence" value="ECO:0007669"/>
    <property type="project" value="UniProtKB-UniRule"/>
</dbReference>
<dbReference type="GO" id="GO:0005524">
    <property type="term" value="F:ATP binding"/>
    <property type="evidence" value="ECO:0007669"/>
    <property type="project" value="UniProtKB-UniRule"/>
</dbReference>
<evidence type="ECO:0000256" key="8">
    <source>
        <dbReference type="RuleBase" id="RU000336"/>
    </source>
</evidence>
<comment type="caution">
    <text evidence="10">The sequence shown here is derived from an EMBL/GenBank/DDBJ whole genome shotgun (WGS) entry which is preliminary data.</text>
</comment>
<dbReference type="PRINTS" id="PR00982">
    <property type="entry name" value="TRNASYNTHLYS"/>
</dbReference>